<dbReference type="Pfam" id="PF11659">
    <property type="entry name" value="DUF3261"/>
    <property type="match status" value="1"/>
</dbReference>
<dbReference type="OrthoDB" id="6228084at2"/>
<comment type="caution">
    <text evidence="1">The sequence shown here is derived from an EMBL/GenBank/DDBJ whole genome shotgun (WGS) entry which is preliminary data.</text>
</comment>
<evidence type="ECO:0008006" key="3">
    <source>
        <dbReference type="Google" id="ProtNLM"/>
    </source>
</evidence>
<gene>
    <name evidence="1" type="ORF">BEL05_15345</name>
</gene>
<dbReference type="AlphaFoldDB" id="A0A1E5ITW5"/>
<accession>A0A1E5ITW5</accession>
<name>A0A1E5ITW5_SHECO</name>
<protein>
    <recommendedName>
        <fullName evidence="3">DUF3261 domain-containing protein</fullName>
    </recommendedName>
</protein>
<dbReference type="PROSITE" id="PS51257">
    <property type="entry name" value="PROKAR_LIPOPROTEIN"/>
    <property type="match status" value="1"/>
</dbReference>
<reference evidence="1 2" key="1">
    <citation type="submission" date="2016-07" db="EMBL/GenBank/DDBJ databases">
        <title>Whole-genome of two Shewanella species isolated from a digestive organ of sea cucumber Apostichopus japonicus Selenka 1867.</title>
        <authorList>
            <person name="Hong H.-H."/>
            <person name="Choi H."/>
            <person name="Cheon S."/>
            <person name="Oh J.-S."/>
            <person name="Lee H.-G."/>
            <person name="Park C."/>
        </authorList>
    </citation>
    <scope>NUCLEOTIDE SEQUENCE [LARGE SCALE GENOMIC DNA]</scope>
    <source>
        <strain evidence="1 2">CSB03KR</strain>
    </source>
</reference>
<evidence type="ECO:0000313" key="1">
    <source>
        <dbReference type="EMBL" id="OEG73926.1"/>
    </source>
</evidence>
<proteinExistence type="predicted"/>
<sequence>MTRRFNTSLKRVRPRIGLLFAMWLLLLSGCAQQLDRNTCMSLARGVDYCLAPLQSDVNQSQTQQVSIAVQGERHQLLSQLEIVPQQLTLVGLAPLGQALFTVTYDGHSVSSQQSIFLGDQFKAEYLLGLLQLIYWPIEDVNRNLHGGQLRSADCDAVQCRSLYANGSDTPQIEIRYDQQSLWMAKVALSIAQADLTLTINPIAE</sequence>
<dbReference type="InterPro" id="IPR021675">
    <property type="entry name" value="DUF3261"/>
</dbReference>
<evidence type="ECO:0000313" key="2">
    <source>
        <dbReference type="Proteomes" id="UP000095230"/>
    </source>
</evidence>
<dbReference type="Proteomes" id="UP000095230">
    <property type="component" value="Unassembled WGS sequence"/>
</dbReference>
<dbReference type="STRING" id="23.BEL05_15345"/>
<dbReference type="EMBL" id="MCBT01000033">
    <property type="protein sequence ID" value="OEG73926.1"/>
    <property type="molecule type" value="Genomic_DNA"/>
</dbReference>
<organism evidence="1 2">
    <name type="scientific">Shewanella colwelliana</name>
    <name type="common">Alteromonas colwelliana</name>
    <dbReference type="NCBI Taxonomy" id="23"/>
    <lineage>
        <taxon>Bacteria</taxon>
        <taxon>Pseudomonadati</taxon>
        <taxon>Pseudomonadota</taxon>
        <taxon>Gammaproteobacteria</taxon>
        <taxon>Alteromonadales</taxon>
        <taxon>Shewanellaceae</taxon>
        <taxon>Shewanella</taxon>
    </lineage>
</organism>